<feature type="transmembrane region" description="Helical" evidence="1">
    <location>
        <begin position="12"/>
        <end position="40"/>
    </location>
</feature>
<protein>
    <submittedName>
        <fullName evidence="2">Uncharacterized protein</fullName>
    </submittedName>
</protein>
<dbReference type="Proteomes" id="UP000571554">
    <property type="component" value="Unassembled WGS sequence"/>
</dbReference>
<comment type="caution">
    <text evidence="2">The sequence shown here is derived from an EMBL/GenBank/DDBJ whole genome shotgun (WGS) entry which is preliminary data.</text>
</comment>
<dbReference type="AlphaFoldDB" id="A0A7W9TV84"/>
<gene>
    <name evidence="2" type="ORF">F4827_000811</name>
</gene>
<name>A0A7W9TV84_9BURK</name>
<accession>A0A7W9TV84</accession>
<dbReference type="EMBL" id="JACHBW010000002">
    <property type="protein sequence ID" value="MBB6100985.1"/>
    <property type="molecule type" value="Genomic_DNA"/>
</dbReference>
<evidence type="ECO:0000313" key="2">
    <source>
        <dbReference type="EMBL" id="MBB6100985.1"/>
    </source>
</evidence>
<proteinExistence type="predicted"/>
<sequence>MDFEFSWMTNYVALFALRVCSSLCLLLCICVVPAPAGVAIPRLQRLIRMPNQTHRLPAHRNSSAA</sequence>
<keyword evidence="1" id="KW-1133">Transmembrane helix</keyword>
<keyword evidence="1" id="KW-0812">Transmembrane</keyword>
<reference evidence="2 3" key="1">
    <citation type="submission" date="2020-08" db="EMBL/GenBank/DDBJ databases">
        <title>Above-ground endophytic microbial communities from plants in different locations in the United States.</title>
        <authorList>
            <person name="Frank C."/>
        </authorList>
    </citation>
    <scope>NUCLEOTIDE SEQUENCE [LARGE SCALE GENOMIC DNA]</scope>
    <source>
        <strain evidence="2 3">WP4_2_2</strain>
    </source>
</reference>
<evidence type="ECO:0000256" key="1">
    <source>
        <dbReference type="SAM" id="Phobius"/>
    </source>
</evidence>
<keyword evidence="1" id="KW-0472">Membrane</keyword>
<keyword evidence="3" id="KW-1185">Reference proteome</keyword>
<evidence type="ECO:0000313" key="3">
    <source>
        <dbReference type="Proteomes" id="UP000571554"/>
    </source>
</evidence>
<organism evidence="2 3">
    <name type="scientific">Paraburkholderia bannensis</name>
    <dbReference type="NCBI Taxonomy" id="765414"/>
    <lineage>
        <taxon>Bacteria</taxon>
        <taxon>Pseudomonadati</taxon>
        <taxon>Pseudomonadota</taxon>
        <taxon>Betaproteobacteria</taxon>
        <taxon>Burkholderiales</taxon>
        <taxon>Burkholderiaceae</taxon>
        <taxon>Paraburkholderia</taxon>
    </lineage>
</organism>